<evidence type="ECO:0000313" key="2">
    <source>
        <dbReference type="EMBL" id="CAA9569680.1"/>
    </source>
</evidence>
<sequence length="281" mass="29910">MGRGEGREAGSSASAEDELLQARSAYHPAAVHRRGGVIVRDAAPWTATVHTLLRHLEAVGFAGAPRVVGAGFDAAGRETLTFLPGEFTHPGPWSIDGAAAVGALLRALHEATASYRPPADAVWFPWFGRALGGPGWVIGHCDAAPWNIVARGGLPVGLIDWERAGPTDPLTELAQVCWLNAKLHDDIVAAREGLPPLAERARQLRAIVEGYGLAAAARRDFVWRIVEFVAHDTADEADQFGIGPGTTAAEVAPETLWGLAWRARAAAWICRHRATLQGALE</sequence>
<feature type="domain" description="Aminoglycoside phosphotransferase" evidence="1">
    <location>
        <begin position="135"/>
        <end position="189"/>
    </location>
</feature>
<dbReference type="Pfam" id="PF01636">
    <property type="entry name" value="APH"/>
    <property type="match status" value="1"/>
</dbReference>
<proteinExistence type="predicted"/>
<dbReference type="Gene3D" id="3.90.1200.10">
    <property type="match status" value="1"/>
</dbReference>
<dbReference type="EMBL" id="CADCWN010000145">
    <property type="protein sequence ID" value="CAA9569680.1"/>
    <property type="molecule type" value="Genomic_DNA"/>
</dbReference>
<dbReference type="AlphaFoldDB" id="A0A6J4V816"/>
<name>A0A6J4V816_9BACT</name>
<evidence type="ECO:0000259" key="1">
    <source>
        <dbReference type="Pfam" id="PF01636"/>
    </source>
</evidence>
<dbReference type="SUPFAM" id="SSF56112">
    <property type="entry name" value="Protein kinase-like (PK-like)"/>
    <property type="match status" value="1"/>
</dbReference>
<gene>
    <name evidence="2" type="ORF">AVDCRST_MAG18-1831</name>
</gene>
<accession>A0A6J4V816</accession>
<reference evidence="2" key="1">
    <citation type="submission" date="2020-02" db="EMBL/GenBank/DDBJ databases">
        <authorList>
            <person name="Meier V. D."/>
        </authorList>
    </citation>
    <scope>NUCLEOTIDE SEQUENCE</scope>
    <source>
        <strain evidence="2">AVDCRST_MAG18</strain>
    </source>
</reference>
<organism evidence="2">
    <name type="scientific">uncultured Thermomicrobiales bacterium</name>
    <dbReference type="NCBI Taxonomy" id="1645740"/>
    <lineage>
        <taxon>Bacteria</taxon>
        <taxon>Pseudomonadati</taxon>
        <taxon>Thermomicrobiota</taxon>
        <taxon>Thermomicrobia</taxon>
        <taxon>Thermomicrobiales</taxon>
        <taxon>environmental samples</taxon>
    </lineage>
</organism>
<dbReference type="InterPro" id="IPR011009">
    <property type="entry name" value="Kinase-like_dom_sf"/>
</dbReference>
<dbReference type="InterPro" id="IPR002575">
    <property type="entry name" value="Aminoglycoside_PTrfase"/>
</dbReference>
<protein>
    <recommendedName>
        <fullName evidence="1">Aminoglycoside phosphotransferase domain-containing protein</fullName>
    </recommendedName>
</protein>